<gene>
    <name evidence="2" type="ORF">GL50803_004764</name>
</gene>
<protein>
    <submittedName>
        <fullName evidence="2">Uncharacterized protein</fullName>
    </submittedName>
</protein>
<name>A0A644F8V7_GIAIC</name>
<keyword evidence="3" id="KW-1185">Reference proteome</keyword>
<evidence type="ECO:0000256" key="1">
    <source>
        <dbReference type="SAM" id="MobiDB-lite"/>
    </source>
</evidence>
<reference evidence="2 3" key="1">
    <citation type="journal article" date="2007" name="Science">
        <title>Genomic minimalism in the early diverging intestinal parasite Giardia lamblia.</title>
        <authorList>
            <person name="Morrison H.G."/>
            <person name="McArthur A.G."/>
            <person name="Gillin F.D."/>
            <person name="Aley S.B."/>
            <person name="Adam R.D."/>
            <person name="Olsen G.J."/>
            <person name="Best A.A."/>
            <person name="Cande W.Z."/>
            <person name="Chen F."/>
            <person name="Cipriano M.J."/>
            <person name="Davids B.J."/>
            <person name="Dawson S.C."/>
            <person name="Elmendorf H.G."/>
            <person name="Hehl A.B."/>
            <person name="Holder M.E."/>
            <person name="Huse S.M."/>
            <person name="Kim U.U."/>
            <person name="Lasek-Nesselquist E."/>
            <person name="Manning G."/>
            <person name="Nigam A."/>
            <person name="Nixon J.E."/>
            <person name="Palm D."/>
            <person name="Passamaneck N.E."/>
            <person name="Prabhu A."/>
            <person name="Reich C.I."/>
            <person name="Reiner D.S."/>
            <person name="Samuelson J."/>
            <person name="Svard S.G."/>
            <person name="Sogin M.L."/>
        </authorList>
    </citation>
    <scope>NUCLEOTIDE SEQUENCE [LARGE SCALE GENOMIC DNA]</scope>
    <source>
        <strain evidence="2 3">WB C6</strain>
    </source>
</reference>
<evidence type="ECO:0000313" key="3">
    <source>
        <dbReference type="Proteomes" id="UP000001548"/>
    </source>
</evidence>
<evidence type="ECO:0000313" key="2">
    <source>
        <dbReference type="EMBL" id="KAE8305111.1"/>
    </source>
</evidence>
<comment type="caution">
    <text evidence="2">The sequence shown here is derived from an EMBL/GenBank/DDBJ whole genome shotgun (WGS) entry which is preliminary data.</text>
</comment>
<organism evidence="2 3">
    <name type="scientific">Giardia intestinalis (strain ATCC 50803 / WB clone C6)</name>
    <name type="common">Giardia lamblia</name>
    <dbReference type="NCBI Taxonomy" id="184922"/>
    <lineage>
        <taxon>Eukaryota</taxon>
        <taxon>Metamonada</taxon>
        <taxon>Diplomonadida</taxon>
        <taxon>Hexamitidae</taxon>
        <taxon>Giardiinae</taxon>
        <taxon>Giardia</taxon>
    </lineage>
</organism>
<accession>A0A644F8V7</accession>
<feature type="compositionally biased region" description="Low complexity" evidence="1">
    <location>
        <begin position="96"/>
        <end position="107"/>
    </location>
</feature>
<sequence>MSDDLQKPTPQKSEQIIDSSNLDCNSGLIARHFQVALTTEDMSREAEPPLKSLTDDFGKWRPVQLPAGAAPLTIQRAVTLLSRPALKQRSARRKSSATLPLTASTATRTKHSKTGEQDGNNV</sequence>
<dbReference type="AlphaFoldDB" id="A0A644F8V7"/>
<dbReference type="EMBL" id="AACB03000001">
    <property type="protein sequence ID" value="KAE8305111.1"/>
    <property type="molecule type" value="Genomic_DNA"/>
</dbReference>
<dbReference type="InParanoid" id="A0A644F8V7"/>
<feature type="region of interest" description="Disordered" evidence="1">
    <location>
        <begin position="82"/>
        <end position="122"/>
    </location>
</feature>
<dbReference type="Proteomes" id="UP000001548">
    <property type="component" value="Unassembled WGS sequence"/>
</dbReference>
<proteinExistence type="predicted"/>